<reference evidence="3" key="1">
    <citation type="journal article" date="2019" name="Int. J. Syst. Evol. Microbiol.">
        <title>The Global Catalogue of Microorganisms (GCM) 10K type strain sequencing project: providing services to taxonomists for standard genome sequencing and annotation.</title>
        <authorList>
            <consortium name="The Broad Institute Genomics Platform"/>
            <consortium name="The Broad Institute Genome Sequencing Center for Infectious Disease"/>
            <person name="Wu L."/>
            <person name="Ma J."/>
        </authorList>
    </citation>
    <scope>NUCLEOTIDE SEQUENCE [LARGE SCALE GENOMIC DNA]</scope>
    <source>
        <strain evidence="3">CCUG 59778</strain>
    </source>
</reference>
<dbReference type="RefSeq" id="WP_378249244.1">
    <property type="nucleotide sequence ID" value="NZ_JBHSKF010000011.1"/>
</dbReference>
<protein>
    <recommendedName>
        <fullName evidence="4">Small secreted protein</fullName>
    </recommendedName>
</protein>
<evidence type="ECO:0000256" key="1">
    <source>
        <dbReference type="SAM" id="SignalP"/>
    </source>
</evidence>
<organism evidence="2 3">
    <name type="scientific">Actinokineospora guangxiensis</name>
    <dbReference type="NCBI Taxonomy" id="1490288"/>
    <lineage>
        <taxon>Bacteria</taxon>
        <taxon>Bacillati</taxon>
        <taxon>Actinomycetota</taxon>
        <taxon>Actinomycetes</taxon>
        <taxon>Pseudonocardiales</taxon>
        <taxon>Pseudonocardiaceae</taxon>
        <taxon>Actinokineospora</taxon>
    </lineage>
</organism>
<comment type="caution">
    <text evidence="2">The sequence shown here is derived from an EMBL/GenBank/DDBJ whole genome shotgun (WGS) entry which is preliminary data.</text>
</comment>
<keyword evidence="3" id="KW-1185">Reference proteome</keyword>
<keyword evidence="1" id="KW-0732">Signal</keyword>
<dbReference type="EMBL" id="JBHSKF010000011">
    <property type="protein sequence ID" value="MFC5289394.1"/>
    <property type="molecule type" value="Genomic_DNA"/>
</dbReference>
<dbReference type="Proteomes" id="UP001596157">
    <property type="component" value="Unassembled WGS sequence"/>
</dbReference>
<feature type="chain" id="PRO_5045259831" description="Small secreted protein" evidence="1">
    <location>
        <begin position="28"/>
        <end position="198"/>
    </location>
</feature>
<gene>
    <name evidence="2" type="ORF">ACFPM7_20275</name>
</gene>
<feature type="signal peptide" evidence="1">
    <location>
        <begin position="1"/>
        <end position="27"/>
    </location>
</feature>
<sequence length="198" mass="19800">MKPRLAGAAIFAFAAVALTAGCGSDDAAPPVLPAPGATSAQAPPADLDDPVVAWAERVCGVVEQGGRSLARFPAVDPNDPAKTKRAMVDYLKAISAELGKLGEGISSAGAPPVDGGDAAVEAALQRIATLRASLADAQEKLSAVPATDPAAFQAALADLGPKLEGLHSAEGPTADLKANPELKEAFSSAPTCRRVEGA</sequence>
<proteinExistence type="predicted"/>
<evidence type="ECO:0000313" key="2">
    <source>
        <dbReference type="EMBL" id="MFC5289394.1"/>
    </source>
</evidence>
<accession>A0ABW0ETE0</accession>
<evidence type="ECO:0000313" key="3">
    <source>
        <dbReference type="Proteomes" id="UP001596157"/>
    </source>
</evidence>
<dbReference type="PROSITE" id="PS51257">
    <property type="entry name" value="PROKAR_LIPOPROTEIN"/>
    <property type="match status" value="1"/>
</dbReference>
<evidence type="ECO:0008006" key="4">
    <source>
        <dbReference type="Google" id="ProtNLM"/>
    </source>
</evidence>
<name>A0ABW0ETE0_9PSEU</name>